<sequence>MTSTSQKSYASRLGNAKKMATIVATFTDYQPPVPNASVENLQQTIANIEQIQEEYNTATLSYTLVTNERKKIFSDNEDALEKRLAPIRGFIEALKGKESVELKQVGTAIKKIRGKANPKPASDTESETTVISQVERTYASRITNFKIIIDLLTSLGEAYTPPNELITVTALNELATKAAQSTVEVDKALSLLKPIIEARQTNFENLKNQVQTIKNFVKAQYGLTSNEYKQIKGLAV</sequence>
<evidence type="ECO:0000313" key="1">
    <source>
        <dbReference type="EMBL" id="CAL2106949.1"/>
    </source>
</evidence>
<accession>A0ABM9PMM8</accession>
<protein>
    <submittedName>
        <fullName evidence="1">Uncharacterized protein</fullName>
    </submittedName>
</protein>
<dbReference type="EMBL" id="CAXJRC010000022">
    <property type="protein sequence ID" value="CAL2106949.1"/>
    <property type="molecule type" value="Genomic_DNA"/>
</dbReference>
<gene>
    <name evidence="1" type="ORF">T190115A13A_20229</name>
</gene>
<keyword evidence="2" id="KW-1185">Reference proteome</keyword>
<name>A0ABM9PMM8_9FLAO</name>
<organism evidence="1 2">
    <name type="scientific">Tenacibaculum vairaonense</name>
    <dbReference type="NCBI Taxonomy" id="3137860"/>
    <lineage>
        <taxon>Bacteria</taxon>
        <taxon>Pseudomonadati</taxon>
        <taxon>Bacteroidota</taxon>
        <taxon>Flavobacteriia</taxon>
        <taxon>Flavobacteriales</taxon>
        <taxon>Flavobacteriaceae</taxon>
        <taxon>Tenacibaculum</taxon>
    </lineage>
</organism>
<dbReference type="Proteomes" id="UP001497602">
    <property type="component" value="Unassembled WGS sequence"/>
</dbReference>
<comment type="caution">
    <text evidence="1">The sequence shown here is derived from an EMBL/GenBank/DDBJ whole genome shotgun (WGS) entry which is preliminary data.</text>
</comment>
<evidence type="ECO:0000313" key="2">
    <source>
        <dbReference type="Proteomes" id="UP001497602"/>
    </source>
</evidence>
<proteinExistence type="predicted"/>
<reference evidence="1 2" key="1">
    <citation type="submission" date="2024-05" db="EMBL/GenBank/DDBJ databases">
        <authorList>
            <person name="Duchaud E."/>
        </authorList>
    </citation>
    <scope>NUCLEOTIDE SEQUENCE [LARGE SCALE GENOMIC DNA]</scope>
    <source>
        <strain evidence="1">Ena-SAMPLE-TAB-13-05-2024-13:56:06:370-140305</strain>
    </source>
</reference>
<dbReference type="RefSeq" id="WP_348705357.1">
    <property type="nucleotide sequence ID" value="NZ_CAXIYA010000033.1"/>
</dbReference>